<comment type="caution">
    <text evidence="7">The sequence shown here is derived from an EMBL/GenBank/DDBJ whole genome shotgun (WGS) entry which is preliminary data.</text>
</comment>
<dbReference type="InterPro" id="IPR016166">
    <property type="entry name" value="FAD-bd_PCMH"/>
</dbReference>
<evidence type="ECO:0000313" key="7">
    <source>
        <dbReference type="EMBL" id="KAF4458725.1"/>
    </source>
</evidence>
<dbReference type="Gene3D" id="3.30.465.10">
    <property type="match status" value="1"/>
</dbReference>
<reference evidence="7 8" key="1">
    <citation type="submission" date="2020-01" db="EMBL/GenBank/DDBJ databases">
        <title>Identification and distribution of gene clusters putatively required for synthesis of sphingolipid metabolism inhibitors in phylogenetically diverse species of the filamentous fungus Fusarium.</title>
        <authorList>
            <person name="Kim H.-S."/>
            <person name="Busman M."/>
            <person name="Brown D.W."/>
            <person name="Divon H."/>
            <person name="Uhlig S."/>
            <person name="Proctor R.H."/>
        </authorList>
    </citation>
    <scope>NUCLEOTIDE SEQUENCE [LARGE SCALE GENOMIC DNA]</scope>
    <source>
        <strain evidence="7 8">NRRL 20459</strain>
    </source>
</reference>
<dbReference type="Pfam" id="PF01565">
    <property type="entry name" value="FAD_binding_4"/>
    <property type="match status" value="1"/>
</dbReference>
<dbReference type="AlphaFoldDB" id="A0A8H4KWE7"/>
<comment type="cofactor">
    <cofactor evidence="1">
        <name>FAD</name>
        <dbReference type="ChEBI" id="CHEBI:57692"/>
    </cofactor>
</comment>
<evidence type="ECO:0000259" key="6">
    <source>
        <dbReference type="PROSITE" id="PS51387"/>
    </source>
</evidence>
<dbReference type="InterPro" id="IPR006094">
    <property type="entry name" value="Oxid_FAD_bind_N"/>
</dbReference>
<sequence length="398" mass="44199">MTVTTLSNGREESVLHPGTEKYEQSRNLYFNKEETGRYPVEIHIAQSVQDVSNALQRARTLGVPVGVRSGGHLPSKPSLIDKGLLIDLSHVNRHVSYDSESGEVSFGPAVRVYEAWKATDAVGRFFPFGHAPDVALGGFCLAGGQGFFMRGWGATITNWIVKLEIVVPDGRVLIASKTENPDLFWAARGAGQAFFGVVTRIWSRTIPKKTHFGRSYTFAGEDKLEAFLSSCFDRNDQMPKSFTETAACTLHSELFESNSSDETVPSSSPLLLLVNISAYADTLAEAERMLSVWDEVPDSLKSCLIETKPVAEVDWEEFFKLQHLLNPQTPNQKWNINSILSDPSIPRDKLIEAIRPAMCNLPTRSSYGCIYMADTLNPDERDALFSIPQQYYISTFSG</sequence>
<protein>
    <submittedName>
        <fullName evidence="7">FAD binding domain-containing</fullName>
    </submittedName>
</protein>
<organism evidence="7 8">
    <name type="scientific">Fusarium albosuccineum</name>
    <dbReference type="NCBI Taxonomy" id="1237068"/>
    <lineage>
        <taxon>Eukaryota</taxon>
        <taxon>Fungi</taxon>
        <taxon>Dikarya</taxon>
        <taxon>Ascomycota</taxon>
        <taxon>Pezizomycotina</taxon>
        <taxon>Sordariomycetes</taxon>
        <taxon>Hypocreomycetidae</taxon>
        <taxon>Hypocreales</taxon>
        <taxon>Nectriaceae</taxon>
        <taxon>Fusarium</taxon>
        <taxon>Fusarium decemcellulare species complex</taxon>
    </lineage>
</organism>
<dbReference type="PROSITE" id="PS00862">
    <property type="entry name" value="OX2_COVAL_FAD"/>
    <property type="match status" value="1"/>
</dbReference>
<evidence type="ECO:0000313" key="8">
    <source>
        <dbReference type="Proteomes" id="UP000554235"/>
    </source>
</evidence>
<dbReference type="InterPro" id="IPR006093">
    <property type="entry name" value="Oxy_OxRdtase_FAD_BS"/>
</dbReference>
<accession>A0A8H4KWE7</accession>
<keyword evidence="5" id="KW-0560">Oxidoreductase</keyword>
<dbReference type="InterPro" id="IPR016169">
    <property type="entry name" value="FAD-bd_PCMH_sub2"/>
</dbReference>
<dbReference type="GO" id="GO:0071949">
    <property type="term" value="F:FAD binding"/>
    <property type="evidence" value="ECO:0007669"/>
    <property type="project" value="InterPro"/>
</dbReference>
<dbReference type="PANTHER" id="PTHR42973">
    <property type="entry name" value="BINDING OXIDOREDUCTASE, PUTATIVE (AFU_ORTHOLOGUE AFUA_1G17690)-RELATED"/>
    <property type="match status" value="1"/>
</dbReference>
<keyword evidence="4" id="KW-0274">FAD</keyword>
<name>A0A8H4KWE7_9HYPO</name>
<dbReference type="InterPro" id="IPR036318">
    <property type="entry name" value="FAD-bd_PCMH-like_sf"/>
</dbReference>
<feature type="domain" description="FAD-binding PCMH-type" evidence="6">
    <location>
        <begin position="35"/>
        <end position="208"/>
    </location>
</feature>
<dbReference type="PROSITE" id="PS51387">
    <property type="entry name" value="FAD_PCMH"/>
    <property type="match status" value="1"/>
</dbReference>
<keyword evidence="3" id="KW-0285">Flavoprotein</keyword>
<dbReference type="PANTHER" id="PTHR42973:SF39">
    <property type="entry name" value="FAD-BINDING PCMH-TYPE DOMAIN-CONTAINING PROTEIN"/>
    <property type="match status" value="1"/>
</dbReference>
<dbReference type="InterPro" id="IPR050416">
    <property type="entry name" value="FAD-linked_Oxidoreductase"/>
</dbReference>
<evidence type="ECO:0000256" key="4">
    <source>
        <dbReference type="ARBA" id="ARBA00022827"/>
    </source>
</evidence>
<comment type="similarity">
    <text evidence="2">Belongs to the oxygen-dependent FAD-linked oxidoreductase family.</text>
</comment>
<keyword evidence="8" id="KW-1185">Reference proteome</keyword>
<dbReference type="EMBL" id="JAADYS010002370">
    <property type="protein sequence ID" value="KAF4458725.1"/>
    <property type="molecule type" value="Genomic_DNA"/>
</dbReference>
<evidence type="ECO:0000256" key="2">
    <source>
        <dbReference type="ARBA" id="ARBA00005466"/>
    </source>
</evidence>
<dbReference type="SUPFAM" id="SSF56176">
    <property type="entry name" value="FAD-binding/transporter-associated domain-like"/>
    <property type="match status" value="1"/>
</dbReference>
<dbReference type="OrthoDB" id="415825at2759"/>
<proteinExistence type="inferred from homology"/>
<dbReference type="GO" id="GO:0016491">
    <property type="term" value="F:oxidoreductase activity"/>
    <property type="evidence" value="ECO:0007669"/>
    <property type="project" value="UniProtKB-KW"/>
</dbReference>
<dbReference type="Proteomes" id="UP000554235">
    <property type="component" value="Unassembled WGS sequence"/>
</dbReference>
<evidence type="ECO:0000256" key="3">
    <source>
        <dbReference type="ARBA" id="ARBA00022630"/>
    </source>
</evidence>
<gene>
    <name evidence="7" type="ORF">FALBO_14529</name>
</gene>
<evidence type="ECO:0000256" key="1">
    <source>
        <dbReference type="ARBA" id="ARBA00001974"/>
    </source>
</evidence>
<evidence type="ECO:0000256" key="5">
    <source>
        <dbReference type="ARBA" id="ARBA00023002"/>
    </source>
</evidence>